<dbReference type="Proteomes" id="UP000783742">
    <property type="component" value="Unassembled WGS sequence"/>
</dbReference>
<proteinExistence type="predicted"/>
<dbReference type="PANTHER" id="PTHR32332:SF18">
    <property type="entry name" value="2-NITROPROPANE DIOXYGENASE"/>
    <property type="match status" value="1"/>
</dbReference>
<dbReference type="Pfam" id="PF03060">
    <property type="entry name" value="NMO"/>
    <property type="match status" value="1"/>
</dbReference>
<dbReference type="GO" id="GO:0004497">
    <property type="term" value="F:monooxygenase activity"/>
    <property type="evidence" value="ECO:0007669"/>
    <property type="project" value="UniProtKB-KW"/>
</dbReference>
<keyword evidence="4" id="KW-0503">Monooxygenase</keyword>
<evidence type="ECO:0000313" key="5">
    <source>
        <dbReference type="Proteomes" id="UP000783742"/>
    </source>
</evidence>
<accession>A0ABS6FGJ7</accession>
<evidence type="ECO:0000256" key="2">
    <source>
        <dbReference type="ARBA" id="ARBA00022643"/>
    </source>
</evidence>
<keyword evidence="2" id="KW-0288">FMN</keyword>
<comment type="caution">
    <text evidence="4">The sequence shown here is derived from an EMBL/GenBank/DDBJ whole genome shotgun (WGS) entry which is preliminary data.</text>
</comment>
<gene>
    <name evidence="4" type="ORF">KQI68_02265</name>
</gene>
<dbReference type="PANTHER" id="PTHR32332">
    <property type="entry name" value="2-NITROPROPANE DIOXYGENASE"/>
    <property type="match status" value="1"/>
</dbReference>
<evidence type="ECO:0000256" key="3">
    <source>
        <dbReference type="ARBA" id="ARBA00023002"/>
    </source>
</evidence>
<dbReference type="EMBL" id="JAHLQO010000001">
    <property type="protein sequence ID" value="MBU5668657.1"/>
    <property type="molecule type" value="Genomic_DNA"/>
</dbReference>
<evidence type="ECO:0000256" key="1">
    <source>
        <dbReference type="ARBA" id="ARBA00022630"/>
    </source>
</evidence>
<dbReference type="RefSeq" id="WP_216548491.1">
    <property type="nucleotide sequence ID" value="NZ_JAHLQO010000001.1"/>
</dbReference>
<keyword evidence="1" id="KW-0285">Flavoprotein</keyword>
<organism evidence="4 5">
    <name type="scientific">Peptoniphilus ovalis</name>
    <dbReference type="NCBI Taxonomy" id="2841503"/>
    <lineage>
        <taxon>Bacteria</taxon>
        <taxon>Bacillati</taxon>
        <taxon>Bacillota</taxon>
        <taxon>Tissierellia</taxon>
        <taxon>Tissierellales</taxon>
        <taxon>Peptoniphilaceae</taxon>
        <taxon>Peptoniphilus</taxon>
    </lineage>
</organism>
<keyword evidence="3" id="KW-0560">Oxidoreductase</keyword>
<keyword evidence="5" id="KW-1185">Reference proteome</keyword>
<protein>
    <submittedName>
        <fullName evidence="4">Nitronate monooxygenase</fullName>
    </submittedName>
</protein>
<reference evidence="4 5" key="1">
    <citation type="submission" date="2021-06" db="EMBL/GenBank/DDBJ databases">
        <authorList>
            <person name="Sun Q."/>
            <person name="Li D."/>
        </authorList>
    </citation>
    <scope>NUCLEOTIDE SEQUENCE [LARGE SCALE GENOMIC DNA]</scope>
    <source>
        <strain evidence="4 5">MSJ-1</strain>
    </source>
</reference>
<name>A0ABS6FGJ7_9FIRM</name>
<dbReference type="InterPro" id="IPR004136">
    <property type="entry name" value="NMO"/>
</dbReference>
<sequence length="339" mass="37835">MAIKIRDKSIDIPIIQGAMAIGISNGNLAGAVANRGGIGTLTMVNPGYNEEDFYKNFIEANKRAFTKEVKIAREKSHGNGLILTNLMNVVEHKEEYLEFLDTQDIDGVIMGAGLPLDLPKYISEDKLIAPIVSSKRALRLIMKKWQAYKRKPDLIVFEGPEAGGHLGFKVEELDMDIFAELREILDFAKDIPVFIGGGFGTPEKIKKALEHGATGVQIGTGFLFTEESGLERNAKIEFLKNKDKYENTILKSPVGLPARGLLNNFVKKAREVNIPPKRCMACIKTCKRRDTNYCINEALINAVRGNIEEGLFFSGTDIKNIDELRTVDEYIDYLRSAYE</sequence>
<evidence type="ECO:0000313" key="4">
    <source>
        <dbReference type="EMBL" id="MBU5668657.1"/>
    </source>
</evidence>
<dbReference type="CDD" id="cd04730">
    <property type="entry name" value="NPD_like"/>
    <property type="match status" value="1"/>
</dbReference>